<protein>
    <submittedName>
        <fullName evidence="4">cGMP-specific 3',5'-cyclic phosphodiesterase</fullName>
    </submittedName>
</protein>
<feature type="domain" description="GAF" evidence="3">
    <location>
        <begin position="169"/>
        <end position="334"/>
    </location>
</feature>
<dbReference type="EMBL" id="BEYU01000003">
    <property type="protein sequence ID" value="GBG24089.1"/>
    <property type="molecule type" value="Genomic_DNA"/>
</dbReference>
<feature type="compositionally biased region" description="Acidic residues" evidence="2">
    <location>
        <begin position="349"/>
        <end position="360"/>
    </location>
</feature>
<evidence type="ECO:0000256" key="2">
    <source>
        <dbReference type="SAM" id="MobiDB-lite"/>
    </source>
</evidence>
<dbReference type="Gene3D" id="3.30.450.40">
    <property type="match status" value="1"/>
</dbReference>
<feature type="region of interest" description="Disordered" evidence="2">
    <location>
        <begin position="1"/>
        <end position="63"/>
    </location>
</feature>
<dbReference type="AlphaFoldDB" id="A0A2R5G1C1"/>
<evidence type="ECO:0000313" key="4">
    <source>
        <dbReference type="EMBL" id="GBG24089.1"/>
    </source>
</evidence>
<reference evidence="4 5" key="1">
    <citation type="submission" date="2017-12" db="EMBL/GenBank/DDBJ databases">
        <title>Sequencing, de novo assembly and annotation of complete genome of a new Thraustochytrid species, strain FCC1311.</title>
        <authorList>
            <person name="Sedici K."/>
            <person name="Godart F."/>
            <person name="Aiese Cigliano R."/>
            <person name="Sanseverino W."/>
            <person name="Barakat M."/>
            <person name="Ortet P."/>
            <person name="Marechal E."/>
            <person name="Cagnac O."/>
            <person name="Amato A."/>
        </authorList>
    </citation>
    <scope>NUCLEOTIDE SEQUENCE [LARGE SCALE GENOMIC DNA]</scope>
</reference>
<evidence type="ECO:0000259" key="3">
    <source>
        <dbReference type="SMART" id="SM00065"/>
    </source>
</evidence>
<gene>
    <name evidence="4" type="ORF">FCC1311_003072</name>
</gene>
<dbReference type="InterPro" id="IPR029016">
    <property type="entry name" value="GAF-like_dom_sf"/>
</dbReference>
<dbReference type="InterPro" id="IPR003018">
    <property type="entry name" value="GAF"/>
</dbReference>
<evidence type="ECO:0000256" key="1">
    <source>
        <dbReference type="SAM" id="Coils"/>
    </source>
</evidence>
<dbReference type="Proteomes" id="UP000241890">
    <property type="component" value="Unassembled WGS sequence"/>
</dbReference>
<feature type="region of interest" description="Disordered" evidence="2">
    <location>
        <begin position="339"/>
        <end position="360"/>
    </location>
</feature>
<dbReference type="SMART" id="SM00065">
    <property type="entry name" value="GAF"/>
    <property type="match status" value="1"/>
</dbReference>
<comment type="caution">
    <text evidence="4">The sequence shown here is derived from an EMBL/GenBank/DDBJ whole genome shotgun (WGS) entry which is preliminary data.</text>
</comment>
<proteinExistence type="predicted"/>
<evidence type="ECO:0000313" key="5">
    <source>
        <dbReference type="Proteomes" id="UP000241890"/>
    </source>
</evidence>
<name>A0A2R5G1C1_9STRA</name>
<sequence>MDPVKLCVKRSKDERKRQDNNEGEEEEDEDQEGLLDFRHSQEAEHTKQASSPIHSQRQGNASIGPAEREAFKLREKLTALENQVVREQNEKDRLREHLLQAQRELHISQTNLKEAEDSLGAIRERVASNEKALADQKEKLKAAHLDQKVGARKSRQRFDAAIDFMKGLLVETKFETLVQTLKSRLRMIVGAERAEIYVVDRQREELIAYRERTGARRPQPNGSNLWMGRFPMDTGIVGSVILDKTMQVVQEVEKDVRFDALVDGIGSNGVRSLVVYPILMRQEVVATVVVVNKLSPNGRVAGDTFTTQDISAVQDFATLTTLVFLQQQIGKTRSASSASLRQLNANASDAEEESDDDSHR</sequence>
<dbReference type="SUPFAM" id="SSF55781">
    <property type="entry name" value="GAF domain-like"/>
    <property type="match status" value="1"/>
</dbReference>
<organism evidence="4 5">
    <name type="scientific">Hondaea fermentalgiana</name>
    <dbReference type="NCBI Taxonomy" id="2315210"/>
    <lineage>
        <taxon>Eukaryota</taxon>
        <taxon>Sar</taxon>
        <taxon>Stramenopiles</taxon>
        <taxon>Bigyra</taxon>
        <taxon>Labyrinthulomycetes</taxon>
        <taxon>Thraustochytrida</taxon>
        <taxon>Thraustochytriidae</taxon>
        <taxon>Hondaea</taxon>
    </lineage>
</organism>
<feature type="compositionally biased region" description="Basic and acidic residues" evidence="2">
    <location>
        <begin position="35"/>
        <end position="47"/>
    </location>
</feature>
<dbReference type="Pfam" id="PF01590">
    <property type="entry name" value="GAF"/>
    <property type="match status" value="1"/>
</dbReference>
<feature type="compositionally biased region" description="Acidic residues" evidence="2">
    <location>
        <begin position="21"/>
        <end position="33"/>
    </location>
</feature>
<keyword evidence="5" id="KW-1185">Reference proteome</keyword>
<keyword evidence="1" id="KW-0175">Coiled coil</keyword>
<dbReference type="InParanoid" id="A0A2R5G1C1"/>
<feature type="coiled-coil region" evidence="1">
    <location>
        <begin position="70"/>
        <end position="118"/>
    </location>
</feature>
<feature type="compositionally biased region" description="Polar residues" evidence="2">
    <location>
        <begin position="48"/>
        <end position="61"/>
    </location>
</feature>
<accession>A0A2R5G1C1</accession>
<feature type="compositionally biased region" description="Basic and acidic residues" evidence="2">
    <location>
        <begin position="10"/>
        <end position="20"/>
    </location>
</feature>